<protein>
    <submittedName>
        <fullName evidence="2">Uncharacterized protein</fullName>
    </submittedName>
</protein>
<evidence type="ECO:0000313" key="3">
    <source>
        <dbReference type="Proteomes" id="UP000192929"/>
    </source>
</evidence>
<proteinExistence type="predicted"/>
<reference evidence="3" key="1">
    <citation type="submission" date="2017-04" db="EMBL/GenBank/DDBJ databases">
        <authorList>
            <person name="Varghese N."/>
            <person name="Submissions S."/>
        </authorList>
    </citation>
    <scope>NUCLEOTIDE SEQUENCE [LARGE SCALE GENOMIC DNA]</scope>
    <source>
        <strain evidence="3">NIO-1021</strain>
    </source>
</reference>
<dbReference type="Proteomes" id="UP000192929">
    <property type="component" value="Unassembled WGS sequence"/>
</dbReference>
<name>A0A1X7C284_9MICC</name>
<evidence type="ECO:0000256" key="1">
    <source>
        <dbReference type="SAM" id="MobiDB-lite"/>
    </source>
</evidence>
<dbReference type="AlphaFoldDB" id="A0A1X7C284"/>
<feature type="region of interest" description="Disordered" evidence="1">
    <location>
        <begin position="40"/>
        <end position="78"/>
    </location>
</feature>
<gene>
    <name evidence="2" type="ORF">SAMN06296028_10195</name>
</gene>
<accession>A0A1X7C284</accession>
<evidence type="ECO:0000313" key="2">
    <source>
        <dbReference type="EMBL" id="SME88701.1"/>
    </source>
</evidence>
<dbReference type="EMBL" id="FXAC01000001">
    <property type="protein sequence ID" value="SME88701.1"/>
    <property type="molecule type" value="Genomic_DNA"/>
</dbReference>
<organism evidence="2 3">
    <name type="scientific">Kocuria marina subsp. indica</name>
    <dbReference type="NCBI Taxonomy" id="1049583"/>
    <lineage>
        <taxon>Bacteria</taxon>
        <taxon>Bacillati</taxon>
        <taxon>Actinomycetota</taxon>
        <taxon>Actinomycetes</taxon>
        <taxon>Micrococcales</taxon>
        <taxon>Micrococcaceae</taxon>
        <taxon>Kocuria</taxon>
    </lineage>
</organism>
<sequence>MDGVVDTSINGTFLSPVAAVIAGSIELAQVRKAHLRAISGAPGGNLPVPHATDGRHIPIAGTVPRDGTGPREMNPKRE</sequence>
<keyword evidence="3" id="KW-1185">Reference proteome</keyword>